<proteinExistence type="predicted"/>
<dbReference type="Proteomes" id="UP001597191">
    <property type="component" value="Unassembled WGS sequence"/>
</dbReference>
<sequence>MDMLTFMENRIDQMDFAGDLNINWDGDIRSFELEITMVGQTNDLEIENQEGGTADQEVTYDDALLIYDQQKVAGDKYADNYLKTIPFNGRQGIEQATLTGLFNYLETLLDDSMNDFLDFLDPEMSVATFQINWSQADYQQAVQEAKLAGAAGFFSYPKY</sequence>
<dbReference type="EMBL" id="JBHTOH010000089">
    <property type="protein sequence ID" value="MFD1411874.1"/>
    <property type="molecule type" value="Genomic_DNA"/>
</dbReference>
<gene>
    <name evidence="1" type="ORF">ACFQ4R_09785</name>
</gene>
<reference evidence="2" key="1">
    <citation type="journal article" date="2019" name="Int. J. Syst. Evol. Microbiol.">
        <title>The Global Catalogue of Microorganisms (GCM) 10K type strain sequencing project: providing services to taxonomists for standard genome sequencing and annotation.</title>
        <authorList>
            <consortium name="The Broad Institute Genomics Platform"/>
            <consortium name="The Broad Institute Genome Sequencing Center for Infectious Disease"/>
            <person name="Wu L."/>
            <person name="Ma J."/>
        </authorList>
    </citation>
    <scope>NUCLEOTIDE SEQUENCE [LARGE SCALE GENOMIC DNA]</scope>
    <source>
        <strain evidence="2">CCM 8937</strain>
    </source>
</reference>
<dbReference type="Pfam" id="PF11217">
    <property type="entry name" value="DUF3013"/>
    <property type="match status" value="1"/>
</dbReference>
<comment type="caution">
    <text evidence="1">The sequence shown here is derived from an EMBL/GenBank/DDBJ whole genome shotgun (WGS) entry which is preliminary data.</text>
</comment>
<dbReference type="RefSeq" id="WP_125649691.1">
    <property type="nucleotide sequence ID" value="NZ_JBHTOH010000089.1"/>
</dbReference>
<protein>
    <submittedName>
        <fullName evidence="1">DUF3013 family protein</fullName>
    </submittedName>
</protein>
<dbReference type="Gene3D" id="3.40.50.11250">
    <property type="entry name" value="Protein of unknown function DUF3013"/>
    <property type="match status" value="1"/>
</dbReference>
<evidence type="ECO:0000313" key="1">
    <source>
        <dbReference type="EMBL" id="MFD1411874.1"/>
    </source>
</evidence>
<keyword evidence="2" id="KW-1185">Reference proteome</keyword>
<accession>A0ABW4BPL1</accession>
<evidence type="ECO:0000313" key="2">
    <source>
        <dbReference type="Proteomes" id="UP001597191"/>
    </source>
</evidence>
<organism evidence="1 2">
    <name type="scientific">Lapidilactobacillus gannanensis</name>
    <dbReference type="NCBI Taxonomy" id="2486002"/>
    <lineage>
        <taxon>Bacteria</taxon>
        <taxon>Bacillati</taxon>
        <taxon>Bacillota</taxon>
        <taxon>Bacilli</taxon>
        <taxon>Lactobacillales</taxon>
        <taxon>Lactobacillaceae</taxon>
        <taxon>Lapidilactobacillus</taxon>
    </lineage>
</organism>
<name>A0ABW4BPL1_9LACO</name>
<dbReference type="InterPro" id="IPR021380">
    <property type="entry name" value="DUF3013"/>
</dbReference>